<evidence type="ECO:0000313" key="1">
    <source>
        <dbReference type="EMBL" id="GGY16397.1"/>
    </source>
</evidence>
<proteinExistence type="predicted"/>
<protein>
    <recommendedName>
        <fullName evidence="3">RES domain-containing protein</fullName>
    </recommendedName>
</protein>
<keyword evidence="2" id="KW-1185">Reference proteome</keyword>
<evidence type="ECO:0000313" key="2">
    <source>
        <dbReference type="Proteomes" id="UP000621898"/>
    </source>
</evidence>
<organism evidence="1 2">
    <name type="scientific">Rhodanobacter panaciterrae</name>
    <dbReference type="NCBI Taxonomy" id="490572"/>
    <lineage>
        <taxon>Bacteria</taxon>
        <taxon>Pseudomonadati</taxon>
        <taxon>Pseudomonadota</taxon>
        <taxon>Gammaproteobacteria</taxon>
        <taxon>Lysobacterales</taxon>
        <taxon>Rhodanobacteraceae</taxon>
        <taxon>Rhodanobacter</taxon>
    </lineage>
</organism>
<dbReference type="EMBL" id="BMXT01000001">
    <property type="protein sequence ID" value="GGY16397.1"/>
    <property type="molecule type" value="Genomic_DNA"/>
</dbReference>
<accession>A0ABQ2ZIN1</accession>
<reference evidence="2" key="1">
    <citation type="journal article" date="2019" name="Int. J. Syst. Evol. Microbiol.">
        <title>The Global Catalogue of Microorganisms (GCM) 10K type strain sequencing project: providing services to taxonomists for standard genome sequencing and annotation.</title>
        <authorList>
            <consortium name="The Broad Institute Genomics Platform"/>
            <consortium name="The Broad Institute Genome Sequencing Center for Infectious Disease"/>
            <person name="Wu L."/>
            <person name="Ma J."/>
        </authorList>
    </citation>
    <scope>NUCLEOTIDE SEQUENCE [LARGE SCALE GENOMIC DNA]</scope>
    <source>
        <strain evidence="2">KCTC 22232</strain>
    </source>
</reference>
<dbReference type="Proteomes" id="UP000621898">
    <property type="component" value="Unassembled WGS sequence"/>
</dbReference>
<evidence type="ECO:0008006" key="3">
    <source>
        <dbReference type="Google" id="ProtNLM"/>
    </source>
</evidence>
<sequence length="60" mass="6742">MGTTLADITDQPLLYKPDIGRIASRPRATCEPKRNFVSYLYATNTKSACERAISIQRKLP</sequence>
<comment type="caution">
    <text evidence="1">The sequence shown here is derived from an EMBL/GenBank/DDBJ whole genome shotgun (WGS) entry which is preliminary data.</text>
</comment>
<gene>
    <name evidence="1" type="ORF">GCM10008098_04580</name>
</gene>
<name>A0ABQ2ZIN1_9GAMM</name>